<evidence type="ECO:0000256" key="3">
    <source>
        <dbReference type="ARBA" id="ARBA00022475"/>
    </source>
</evidence>
<dbReference type="InterPro" id="IPR017452">
    <property type="entry name" value="GPCR_Rhodpsn_7TM"/>
</dbReference>
<evidence type="ECO:0000256" key="8">
    <source>
        <dbReference type="ARBA" id="ARBA00023136"/>
    </source>
</evidence>
<keyword evidence="8 11" id="KW-0472">Membrane</keyword>
<keyword evidence="3" id="KW-1003">Cell membrane</keyword>
<evidence type="ECO:0000256" key="11">
    <source>
        <dbReference type="SAM" id="Phobius"/>
    </source>
</evidence>
<evidence type="ECO:0000256" key="2">
    <source>
        <dbReference type="ARBA" id="ARBA00010663"/>
    </source>
</evidence>
<evidence type="ECO:0000313" key="14">
    <source>
        <dbReference type="Proteomes" id="UP001166674"/>
    </source>
</evidence>
<comment type="subcellular location">
    <subcellularLocation>
        <location evidence="1">Cell membrane</location>
        <topology evidence="1">Multi-pass membrane protein</topology>
    </subcellularLocation>
</comment>
<gene>
    <name evidence="13" type="ORF">SUZIE_125365</name>
</gene>
<dbReference type="Pfam" id="PF13853">
    <property type="entry name" value="7tm_4"/>
    <property type="match status" value="1"/>
</dbReference>
<evidence type="ECO:0000256" key="9">
    <source>
        <dbReference type="ARBA" id="ARBA00023170"/>
    </source>
</evidence>
<feature type="transmembrane region" description="Helical" evidence="11">
    <location>
        <begin position="44"/>
        <end position="64"/>
    </location>
</feature>
<dbReference type="InterPro" id="IPR000725">
    <property type="entry name" value="Olfact_rcpt"/>
</dbReference>
<evidence type="ECO:0000256" key="4">
    <source>
        <dbReference type="ARBA" id="ARBA00022606"/>
    </source>
</evidence>
<evidence type="ECO:0000259" key="12">
    <source>
        <dbReference type="PROSITE" id="PS50262"/>
    </source>
</evidence>
<keyword evidence="10" id="KW-0807">Transducer</keyword>
<evidence type="ECO:0000256" key="1">
    <source>
        <dbReference type="ARBA" id="ARBA00004651"/>
    </source>
</evidence>
<dbReference type="Gene3D" id="1.20.1070.10">
    <property type="entry name" value="Rhodopsin 7-helix transmembrane proteins"/>
    <property type="match status" value="1"/>
</dbReference>
<organism evidence="13 14">
    <name type="scientific">Sciurus carolinensis</name>
    <name type="common">Eastern gray squirrel</name>
    <dbReference type="NCBI Taxonomy" id="30640"/>
    <lineage>
        <taxon>Eukaryota</taxon>
        <taxon>Metazoa</taxon>
        <taxon>Chordata</taxon>
        <taxon>Craniata</taxon>
        <taxon>Vertebrata</taxon>
        <taxon>Euteleostomi</taxon>
        <taxon>Mammalia</taxon>
        <taxon>Eutheria</taxon>
        <taxon>Euarchontoglires</taxon>
        <taxon>Glires</taxon>
        <taxon>Rodentia</taxon>
        <taxon>Sciuromorpha</taxon>
        <taxon>Sciuridae</taxon>
        <taxon>Sciurinae</taxon>
        <taxon>Sciurini</taxon>
        <taxon>Sciurus</taxon>
    </lineage>
</organism>
<dbReference type="PANTHER" id="PTHR26453">
    <property type="entry name" value="OLFACTORY RECEPTOR"/>
    <property type="match status" value="1"/>
</dbReference>
<evidence type="ECO:0000256" key="6">
    <source>
        <dbReference type="ARBA" id="ARBA00022989"/>
    </source>
</evidence>
<keyword evidence="4" id="KW-0716">Sensory transduction</keyword>
<keyword evidence="5 11" id="KW-0812">Transmembrane</keyword>
<feature type="transmembrane region" description="Helical" evidence="11">
    <location>
        <begin position="12"/>
        <end position="32"/>
    </location>
</feature>
<keyword evidence="7" id="KW-0297">G-protein coupled receptor</keyword>
<dbReference type="GO" id="GO:0004984">
    <property type="term" value="F:olfactory receptor activity"/>
    <property type="evidence" value="ECO:0007669"/>
    <property type="project" value="InterPro"/>
</dbReference>
<evidence type="ECO:0000256" key="10">
    <source>
        <dbReference type="ARBA" id="ARBA00023224"/>
    </source>
</evidence>
<evidence type="ECO:0000256" key="5">
    <source>
        <dbReference type="ARBA" id="ARBA00022692"/>
    </source>
</evidence>
<protein>
    <submittedName>
        <fullName evidence="13">Olfactory receptor 2T35</fullName>
    </submittedName>
</protein>
<sequence length="130" mass="14970">MSLYENVMHACCMLMLLIPILFISVIYMHILITVYHMNSVEGKVFTTCSSHIMLVSMFYGTAFYTNVLPRSYHMPEKDKVVSAFYTILNPMLNPLIYSLRNKEVASALRKVLGRCASSQRIRAGDVFRKY</sequence>
<comment type="similarity">
    <text evidence="2">Belongs to the G-protein coupled receptor 1 family.</text>
</comment>
<name>A0AA41MLD5_SCICA</name>
<dbReference type="EMBL" id="JAATJV010213664">
    <property type="protein sequence ID" value="MBZ3873923.1"/>
    <property type="molecule type" value="Genomic_DNA"/>
</dbReference>
<evidence type="ECO:0000313" key="13">
    <source>
        <dbReference type="EMBL" id="MBZ3873923.1"/>
    </source>
</evidence>
<dbReference type="AlphaFoldDB" id="A0AA41MLD5"/>
<dbReference type="GO" id="GO:0005886">
    <property type="term" value="C:plasma membrane"/>
    <property type="evidence" value="ECO:0007669"/>
    <property type="project" value="UniProtKB-SubCell"/>
</dbReference>
<evidence type="ECO:0000256" key="7">
    <source>
        <dbReference type="ARBA" id="ARBA00023040"/>
    </source>
</evidence>
<comment type="caution">
    <text evidence="13">The sequence shown here is derived from an EMBL/GenBank/DDBJ whole genome shotgun (WGS) entry which is preliminary data.</text>
</comment>
<keyword evidence="6 11" id="KW-1133">Transmembrane helix</keyword>
<dbReference type="Proteomes" id="UP001166674">
    <property type="component" value="Unassembled WGS sequence"/>
</dbReference>
<dbReference type="SUPFAM" id="SSF81321">
    <property type="entry name" value="Family A G protein-coupled receptor-like"/>
    <property type="match status" value="1"/>
</dbReference>
<dbReference type="FunFam" id="1.10.1220.70:FF:000001">
    <property type="entry name" value="Olfactory receptor"/>
    <property type="match status" value="1"/>
</dbReference>
<keyword evidence="14" id="KW-1185">Reference proteome</keyword>
<proteinExistence type="inferred from homology"/>
<reference evidence="13" key="1">
    <citation type="submission" date="2020-03" db="EMBL/GenBank/DDBJ databases">
        <title>Studies in the Genomics of Life Span.</title>
        <authorList>
            <person name="Glass D."/>
        </authorList>
    </citation>
    <scope>NUCLEOTIDE SEQUENCE</scope>
    <source>
        <strain evidence="13">SUZIE</strain>
        <tissue evidence="13">Muscle</tissue>
    </source>
</reference>
<feature type="domain" description="G-protein coupled receptors family 1 profile" evidence="12">
    <location>
        <begin position="1"/>
        <end position="97"/>
    </location>
</feature>
<dbReference type="GO" id="GO:0004930">
    <property type="term" value="F:G protein-coupled receptor activity"/>
    <property type="evidence" value="ECO:0007669"/>
    <property type="project" value="UniProtKB-KW"/>
</dbReference>
<accession>A0AA41MLD5</accession>
<dbReference type="PROSITE" id="PS50262">
    <property type="entry name" value="G_PROTEIN_RECEP_F1_2"/>
    <property type="match status" value="1"/>
</dbReference>
<keyword evidence="9 13" id="KW-0675">Receptor</keyword>